<proteinExistence type="predicted"/>
<dbReference type="InterPro" id="IPR031424">
    <property type="entry name" value="QVR-like"/>
</dbReference>
<dbReference type="Proteomes" id="UP000694843">
    <property type="component" value="Unplaced"/>
</dbReference>
<dbReference type="OrthoDB" id="6249205at2759"/>
<organism evidence="4 5">
    <name type="scientific">Hyalella azteca</name>
    <name type="common">Amphipod</name>
    <dbReference type="NCBI Taxonomy" id="294128"/>
    <lineage>
        <taxon>Eukaryota</taxon>
        <taxon>Metazoa</taxon>
        <taxon>Ecdysozoa</taxon>
        <taxon>Arthropoda</taxon>
        <taxon>Crustacea</taxon>
        <taxon>Multicrustacea</taxon>
        <taxon>Malacostraca</taxon>
        <taxon>Eumalacostraca</taxon>
        <taxon>Peracarida</taxon>
        <taxon>Amphipoda</taxon>
        <taxon>Senticaudata</taxon>
        <taxon>Talitrida</taxon>
        <taxon>Talitroidea</taxon>
        <taxon>Hyalellidae</taxon>
        <taxon>Hyalella</taxon>
    </lineage>
</organism>
<dbReference type="KEGG" id="hazt:108676929"/>
<reference evidence="5" key="1">
    <citation type="submission" date="2025-08" db="UniProtKB">
        <authorList>
            <consortium name="RefSeq"/>
        </authorList>
    </citation>
    <scope>IDENTIFICATION</scope>
    <source>
        <tissue evidence="5">Whole organism</tissue>
    </source>
</reference>
<dbReference type="OMA" id="TDTTFCF"/>
<keyword evidence="3" id="KW-1133">Transmembrane helix</keyword>
<evidence type="ECO:0000313" key="4">
    <source>
        <dbReference type="Proteomes" id="UP000694843"/>
    </source>
</evidence>
<evidence type="ECO:0000256" key="3">
    <source>
        <dbReference type="SAM" id="Phobius"/>
    </source>
</evidence>
<dbReference type="PANTHER" id="PTHR33562">
    <property type="entry name" value="ATILLA, ISOFORM B-RELATED-RELATED"/>
    <property type="match status" value="1"/>
</dbReference>
<accession>A0A8B7P3J3</accession>
<dbReference type="CDD" id="cd23591">
    <property type="entry name" value="TFP_LU_ECD_Crim"/>
    <property type="match status" value="1"/>
</dbReference>
<dbReference type="AlphaFoldDB" id="A0A8B7P3J3"/>
<keyword evidence="2" id="KW-0325">Glycoprotein</keyword>
<evidence type="ECO:0000256" key="1">
    <source>
        <dbReference type="ARBA" id="ARBA00022729"/>
    </source>
</evidence>
<dbReference type="CTD" id="39321"/>
<feature type="non-terminal residue" evidence="5">
    <location>
        <position position="1"/>
    </location>
</feature>
<dbReference type="GeneID" id="108676929"/>
<evidence type="ECO:0000256" key="2">
    <source>
        <dbReference type="ARBA" id="ARBA00023180"/>
    </source>
</evidence>
<keyword evidence="4" id="KW-1185">Reference proteome</keyword>
<dbReference type="GO" id="GO:0032222">
    <property type="term" value="P:regulation of synaptic transmission, cholinergic"/>
    <property type="evidence" value="ECO:0007669"/>
    <property type="project" value="InterPro"/>
</dbReference>
<keyword evidence="3" id="KW-0812">Transmembrane</keyword>
<sequence>FAQEHLPYFNYFQSSFAKTTLTFIILAVSAIWCYQCVGSHPGCGMEDFDWRFYWSSSCQDANDVCVKVVEQIGSEVMVTRDCLSSLEGHRRDIPNDRYEGCRPAAQDVQLGNYIFPSVPEIDHTRTHYSNVTFCFCTFDERCNTSSSLMSSMATVAAGVILVGVMRMIRA</sequence>
<dbReference type="PANTHER" id="PTHR33562:SF28">
    <property type="entry name" value="PROTEIN QUIVER"/>
    <property type="match status" value="1"/>
</dbReference>
<protein>
    <submittedName>
        <fullName evidence="5">Uncharacterized protein LOC108676929</fullName>
    </submittedName>
</protein>
<feature type="transmembrane region" description="Helical" evidence="3">
    <location>
        <begin position="148"/>
        <end position="168"/>
    </location>
</feature>
<dbReference type="GO" id="GO:0030431">
    <property type="term" value="P:sleep"/>
    <property type="evidence" value="ECO:0007669"/>
    <property type="project" value="InterPro"/>
</dbReference>
<dbReference type="InterPro" id="IPR050975">
    <property type="entry name" value="Sleep_regulator"/>
</dbReference>
<dbReference type="Pfam" id="PF17064">
    <property type="entry name" value="QVR"/>
    <property type="match status" value="1"/>
</dbReference>
<gene>
    <name evidence="5" type="primary">LOC108676929</name>
</gene>
<name>A0A8B7P3J3_HYAAZ</name>
<dbReference type="RefSeq" id="XP_018020577.2">
    <property type="nucleotide sequence ID" value="XM_018165088.2"/>
</dbReference>
<evidence type="ECO:0000313" key="5">
    <source>
        <dbReference type="RefSeq" id="XP_018020577.2"/>
    </source>
</evidence>
<keyword evidence="1" id="KW-0732">Signal</keyword>
<keyword evidence="3" id="KW-0472">Membrane</keyword>